<comment type="subcellular location">
    <subcellularLocation>
        <location evidence="1">Membrane</location>
    </subcellularLocation>
</comment>
<sequence length="204" mass="21975">MGGTGGSVSQSKSGRRALCICIVILLLLSGITALTVWLVYRPQKPRFTVVGVAVFNLNTTFPPFLSTTMQFSVVTTNPNKRVSIFYDHLSAFVSYHNQMITQPVMLPSLFHEKHSTVQLAPILGGGGGVPVSPEVSYGLGMDQEAGYGVVALRLTLLGKLRWKAGAITTGRYGVYVKCDMVLRLSKGFVGQVPLVASPVCRVDI</sequence>
<keyword evidence="3" id="KW-0812">Transmembrane</keyword>
<name>A0A2R6QB29_ACTCC</name>
<dbReference type="Gramene" id="PSS14270">
    <property type="protein sequence ID" value="PSS14270"/>
    <property type="gene ID" value="CEY00_Acc14867"/>
</dbReference>
<proteinExistence type="predicted"/>
<dbReference type="GO" id="GO:0098542">
    <property type="term" value="P:defense response to other organism"/>
    <property type="evidence" value="ECO:0007669"/>
    <property type="project" value="InterPro"/>
</dbReference>
<protein>
    <submittedName>
        <fullName evidence="4">NDR1/HIN1-like protein</fullName>
    </submittedName>
</protein>
<evidence type="ECO:0000256" key="3">
    <source>
        <dbReference type="SAM" id="Phobius"/>
    </source>
</evidence>
<dbReference type="OMA" id="LYARCDL"/>
<keyword evidence="2 3" id="KW-0472">Membrane</keyword>
<evidence type="ECO:0000313" key="6">
    <source>
        <dbReference type="Proteomes" id="UP000241394"/>
    </source>
</evidence>
<dbReference type="Proteomes" id="UP000241394">
    <property type="component" value="Chromosome LG18"/>
</dbReference>
<evidence type="ECO:0000256" key="2">
    <source>
        <dbReference type="ARBA" id="ARBA00023136"/>
    </source>
</evidence>
<reference evidence="6" key="2">
    <citation type="journal article" date="2018" name="BMC Genomics">
        <title>A manually annotated Actinidia chinensis var. chinensis (kiwifruit) genome highlights the challenges associated with draft genomes and gene prediction in plants.</title>
        <authorList>
            <person name="Pilkington S.M."/>
            <person name="Crowhurst R."/>
            <person name="Hilario E."/>
            <person name="Nardozza S."/>
            <person name="Fraser L."/>
            <person name="Peng Y."/>
            <person name="Gunaseelan K."/>
            <person name="Simpson R."/>
            <person name="Tahir J."/>
            <person name="Deroles S.C."/>
            <person name="Templeton K."/>
            <person name="Luo Z."/>
            <person name="Davy M."/>
            <person name="Cheng C."/>
            <person name="McNeilage M."/>
            <person name="Scaglione D."/>
            <person name="Liu Y."/>
            <person name="Zhang Q."/>
            <person name="Datson P."/>
            <person name="De Silva N."/>
            <person name="Gardiner S.E."/>
            <person name="Bassett H."/>
            <person name="Chagne D."/>
            <person name="McCallum J."/>
            <person name="Dzierzon H."/>
            <person name="Deng C."/>
            <person name="Wang Y.Y."/>
            <person name="Barron L."/>
            <person name="Manako K."/>
            <person name="Bowen J."/>
            <person name="Foster T.M."/>
            <person name="Erridge Z.A."/>
            <person name="Tiffin H."/>
            <person name="Waite C.N."/>
            <person name="Davies K.M."/>
            <person name="Grierson E.P."/>
            <person name="Laing W.A."/>
            <person name="Kirk R."/>
            <person name="Chen X."/>
            <person name="Wood M."/>
            <person name="Montefiori M."/>
            <person name="Brummell D.A."/>
            <person name="Schwinn K.E."/>
            <person name="Catanach A."/>
            <person name="Fullerton C."/>
            <person name="Li D."/>
            <person name="Meiyalaghan S."/>
            <person name="Nieuwenhuizen N."/>
            <person name="Read N."/>
            <person name="Prakash R."/>
            <person name="Hunter D."/>
            <person name="Zhang H."/>
            <person name="McKenzie M."/>
            <person name="Knabel M."/>
            <person name="Harris A."/>
            <person name="Allan A.C."/>
            <person name="Gleave A."/>
            <person name="Chen A."/>
            <person name="Janssen B.J."/>
            <person name="Plunkett B."/>
            <person name="Ampomah-Dwamena C."/>
            <person name="Voogd C."/>
            <person name="Leif D."/>
            <person name="Lafferty D."/>
            <person name="Souleyre E.J.F."/>
            <person name="Varkonyi-Gasic E."/>
            <person name="Gambi F."/>
            <person name="Hanley J."/>
            <person name="Yao J.L."/>
            <person name="Cheung J."/>
            <person name="David K.M."/>
            <person name="Warren B."/>
            <person name="Marsh K."/>
            <person name="Snowden K.C."/>
            <person name="Lin-Wang K."/>
            <person name="Brian L."/>
            <person name="Martinez-Sanchez M."/>
            <person name="Wang M."/>
            <person name="Ileperuma N."/>
            <person name="Macnee N."/>
            <person name="Campin R."/>
            <person name="McAtee P."/>
            <person name="Drummond R.S.M."/>
            <person name="Espley R.V."/>
            <person name="Ireland H.S."/>
            <person name="Wu R."/>
            <person name="Atkinson R.G."/>
            <person name="Karunairetnam S."/>
            <person name="Bulley S."/>
            <person name="Chunkath S."/>
            <person name="Hanley Z."/>
            <person name="Storey R."/>
            <person name="Thrimawithana A.H."/>
            <person name="Thomson S."/>
            <person name="David C."/>
            <person name="Testolin R."/>
            <person name="Huang H."/>
            <person name="Hellens R.P."/>
            <person name="Schaffer R.J."/>
        </authorList>
    </citation>
    <scope>NUCLEOTIDE SEQUENCE [LARGE SCALE GENOMIC DNA]</scope>
    <source>
        <strain evidence="6">cv. Red5</strain>
    </source>
</reference>
<dbReference type="PANTHER" id="PTHR31415:SF9">
    <property type="entry name" value="OS05G0367900 PROTEIN"/>
    <property type="match status" value="1"/>
</dbReference>
<comment type="caution">
    <text evidence="4">The sequence shown here is derived from an EMBL/GenBank/DDBJ whole genome shotgun (WGS) entry which is preliminary data.</text>
</comment>
<dbReference type="AlphaFoldDB" id="A0A2R6QB29"/>
<dbReference type="GO" id="GO:0009506">
    <property type="term" value="C:plasmodesma"/>
    <property type="evidence" value="ECO:0007669"/>
    <property type="project" value="TreeGrafter"/>
</dbReference>
<evidence type="ECO:0000313" key="4">
    <source>
        <dbReference type="EMBL" id="PSS05109.1"/>
    </source>
</evidence>
<dbReference type="Proteomes" id="UP000241394">
    <property type="component" value="Chromosome LG13"/>
</dbReference>
<dbReference type="PANTHER" id="PTHR31415">
    <property type="entry name" value="OS05G0367900 PROTEIN"/>
    <property type="match status" value="1"/>
</dbReference>
<dbReference type="FunCoup" id="A0A2R6QB29">
    <property type="interactions" value="531"/>
</dbReference>
<evidence type="ECO:0000313" key="5">
    <source>
        <dbReference type="EMBL" id="PSS14270.1"/>
    </source>
</evidence>
<feature type="transmembrane region" description="Helical" evidence="3">
    <location>
        <begin position="17"/>
        <end position="40"/>
    </location>
</feature>
<dbReference type="Gramene" id="PSS05109">
    <property type="protein sequence ID" value="PSS05109"/>
    <property type="gene ID" value="CEY00_Acc15980"/>
</dbReference>
<dbReference type="STRING" id="1590841.A0A2R6QB29"/>
<accession>A0A2R6QB29</accession>
<dbReference type="EMBL" id="NKQK01000013">
    <property type="protein sequence ID" value="PSS14270.1"/>
    <property type="molecule type" value="Genomic_DNA"/>
</dbReference>
<dbReference type="EMBL" id="NKQK01000018">
    <property type="protein sequence ID" value="PSS05109.1"/>
    <property type="molecule type" value="Genomic_DNA"/>
</dbReference>
<keyword evidence="6" id="KW-1185">Reference proteome</keyword>
<gene>
    <name evidence="5" type="ORF">CEY00_Acc14867</name>
    <name evidence="4" type="ORF">CEY00_Acc15980</name>
</gene>
<reference evidence="4 6" key="1">
    <citation type="submission" date="2017-07" db="EMBL/GenBank/DDBJ databases">
        <title>An improved, manually edited Actinidia chinensis var. chinensis (kiwifruit) genome highlights the challenges associated with draft genomes and gene prediction in plants.</title>
        <authorList>
            <person name="Pilkington S."/>
            <person name="Crowhurst R."/>
            <person name="Hilario E."/>
            <person name="Nardozza S."/>
            <person name="Fraser L."/>
            <person name="Peng Y."/>
            <person name="Gunaseelan K."/>
            <person name="Simpson R."/>
            <person name="Tahir J."/>
            <person name="Deroles S."/>
            <person name="Templeton K."/>
            <person name="Luo Z."/>
            <person name="Davy M."/>
            <person name="Cheng C."/>
            <person name="Mcneilage M."/>
            <person name="Scaglione D."/>
            <person name="Liu Y."/>
            <person name="Zhang Q."/>
            <person name="Datson P."/>
            <person name="De Silva N."/>
            <person name="Gardiner S."/>
            <person name="Bassett H."/>
            <person name="Chagne D."/>
            <person name="Mccallum J."/>
            <person name="Dzierzon H."/>
            <person name="Deng C."/>
            <person name="Wang Y.-Y."/>
            <person name="Barron N."/>
            <person name="Manako K."/>
            <person name="Bowen J."/>
            <person name="Foster T."/>
            <person name="Erridge Z."/>
            <person name="Tiffin H."/>
            <person name="Waite C."/>
            <person name="Davies K."/>
            <person name="Grierson E."/>
            <person name="Laing W."/>
            <person name="Kirk R."/>
            <person name="Chen X."/>
            <person name="Wood M."/>
            <person name="Montefiori M."/>
            <person name="Brummell D."/>
            <person name="Schwinn K."/>
            <person name="Catanach A."/>
            <person name="Fullerton C."/>
            <person name="Li D."/>
            <person name="Meiyalaghan S."/>
            <person name="Nieuwenhuizen N."/>
            <person name="Read N."/>
            <person name="Prakash R."/>
            <person name="Hunter D."/>
            <person name="Zhang H."/>
            <person name="Mckenzie M."/>
            <person name="Knabel M."/>
            <person name="Harris A."/>
            <person name="Allan A."/>
            <person name="Chen A."/>
            <person name="Janssen B."/>
            <person name="Plunkett B."/>
            <person name="Dwamena C."/>
            <person name="Voogd C."/>
            <person name="Leif D."/>
            <person name="Lafferty D."/>
            <person name="Souleyre E."/>
            <person name="Varkonyi-Gasic E."/>
            <person name="Gambi F."/>
            <person name="Hanley J."/>
            <person name="Yao J.-L."/>
            <person name="Cheung J."/>
            <person name="David K."/>
            <person name="Warren B."/>
            <person name="Marsh K."/>
            <person name="Snowden K."/>
            <person name="Lin-Wang K."/>
            <person name="Brian L."/>
            <person name="Martinez-Sanchez M."/>
            <person name="Wang M."/>
            <person name="Ileperuma N."/>
            <person name="Macnee N."/>
            <person name="Campin R."/>
            <person name="Mcatee P."/>
            <person name="Drummond R."/>
            <person name="Espley R."/>
            <person name="Ireland H."/>
            <person name="Wu R."/>
            <person name="Atkinson R."/>
            <person name="Karunairetnam S."/>
            <person name="Bulley S."/>
            <person name="Chunkath S."/>
            <person name="Hanley Z."/>
            <person name="Storey R."/>
            <person name="Thrimawithana A."/>
            <person name="Thomson S."/>
            <person name="David C."/>
            <person name="Testolin R."/>
        </authorList>
    </citation>
    <scope>NUCLEOTIDE SEQUENCE [LARGE SCALE GENOMIC DNA]</scope>
    <source>
        <strain evidence="6">cv. Red5</strain>
        <tissue evidence="4">Young leaf</tissue>
    </source>
</reference>
<dbReference type="InParanoid" id="A0A2R6QB29"/>
<keyword evidence="3" id="KW-1133">Transmembrane helix</keyword>
<dbReference type="InterPro" id="IPR044839">
    <property type="entry name" value="NDR1-like"/>
</dbReference>
<evidence type="ECO:0000256" key="1">
    <source>
        <dbReference type="ARBA" id="ARBA00004370"/>
    </source>
</evidence>
<organism evidence="4 6">
    <name type="scientific">Actinidia chinensis var. chinensis</name>
    <name type="common">Chinese soft-hair kiwi</name>
    <dbReference type="NCBI Taxonomy" id="1590841"/>
    <lineage>
        <taxon>Eukaryota</taxon>
        <taxon>Viridiplantae</taxon>
        <taxon>Streptophyta</taxon>
        <taxon>Embryophyta</taxon>
        <taxon>Tracheophyta</taxon>
        <taxon>Spermatophyta</taxon>
        <taxon>Magnoliopsida</taxon>
        <taxon>eudicotyledons</taxon>
        <taxon>Gunneridae</taxon>
        <taxon>Pentapetalae</taxon>
        <taxon>asterids</taxon>
        <taxon>Ericales</taxon>
        <taxon>Actinidiaceae</taxon>
        <taxon>Actinidia</taxon>
    </lineage>
</organism>
<dbReference type="OrthoDB" id="746161at2759"/>
<dbReference type="GO" id="GO:0005886">
    <property type="term" value="C:plasma membrane"/>
    <property type="evidence" value="ECO:0007669"/>
    <property type="project" value="TreeGrafter"/>
</dbReference>